<keyword evidence="4" id="KW-1185">Reference proteome</keyword>
<reference evidence="3 4" key="1">
    <citation type="submission" date="2017-03" db="EMBL/GenBank/DDBJ databases">
        <authorList>
            <person name="Afonso C.L."/>
            <person name="Miller P.J."/>
            <person name="Scott M.A."/>
            <person name="Spackman E."/>
            <person name="Goraichik I."/>
            <person name="Dimitrov K.M."/>
            <person name="Suarez D.L."/>
            <person name="Swayne D.E."/>
        </authorList>
    </citation>
    <scope>NUCLEOTIDE SEQUENCE [LARGE SCALE GENOMIC DNA]</scope>
    <source>
        <strain evidence="3">SB41UT1</strain>
    </source>
</reference>
<dbReference type="SUPFAM" id="SSF111364">
    <property type="entry name" value="Tsx-like channel"/>
    <property type="match status" value="1"/>
</dbReference>
<dbReference type="NCBIfam" id="NF008574">
    <property type="entry name" value="PRK11528.1"/>
    <property type="match status" value="1"/>
</dbReference>
<dbReference type="InterPro" id="IPR036777">
    <property type="entry name" value="Channel_Tsx-like_sf"/>
</dbReference>
<feature type="signal peptide" evidence="2">
    <location>
        <begin position="1"/>
        <end position="37"/>
    </location>
</feature>
<dbReference type="InterPro" id="IPR018013">
    <property type="entry name" value="Channel_Tsx-like"/>
</dbReference>
<sequence length="283" mass="31637">MPITTTCKRAASGLKSWGACAGTALLLSGMGVSTAQAEYLWGFGDVSVNWLDWSDGTEKRTHHGKSDFLYLELEGGALFDWGEMYGFFDLENPQNTSNENNGNHDRRTALKGNLRYFFGDTGFNLYLHSYNFSTPGFNEQDQVIGLGYNLNGGSFWWKPFIGYHGVTSSGYSGSNGYMMGWVLGYSFKLGGQDFLISNWHETEFNRNNKYKGNLQTGISNGEGGFKNLQQAGRSLKDGENGAVALWWTPIKEVTAGIQYRYAYYKLGKATYQDAAIFSLRYNF</sequence>
<evidence type="ECO:0000313" key="4">
    <source>
        <dbReference type="Proteomes" id="UP000196573"/>
    </source>
</evidence>
<comment type="similarity">
    <text evidence="1">Belongs to the nucleoside-specific channel-forming outer membrane porin (Tsx) (TC 1.B.10) family.</text>
</comment>
<organism evidence="3 4">
    <name type="scientific">Parendozoicomonas haliclonae</name>
    <dbReference type="NCBI Taxonomy" id="1960125"/>
    <lineage>
        <taxon>Bacteria</taxon>
        <taxon>Pseudomonadati</taxon>
        <taxon>Pseudomonadota</taxon>
        <taxon>Gammaproteobacteria</taxon>
        <taxon>Oceanospirillales</taxon>
        <taxon>Endozoicomonadaceae</taxon>
        <taxon>Parendozoicomonas</taxon>
    </lineage>
</organism>
<protein>
    <recommendedName>
        <fullName evidence="5">Nucleoside-specific channel-forming protein, Tsx</fullName>
    </recommendedName>
</protein>
<name>A0A1X7APW8_9GAMM</name>
<gene>
    <name evidence="3" type="ORF">EHSB41UT_03953</name>
</gene>
<evidence type="ECO:0008006" key="5">
    <source>
        <dbReference type="Google" id="ProtNLM"/>
    </source>
</evidence>
<evidence type="ECO:0000313" key="3">
    <source>
        <dbReference type="EMBL" id="SMA50162.1"/>
    </source>
</evidence>
<accession>A0A1X7APW8</accession>
<dbReference type="RefSeq" id="WP_415837481.1">
    <property type="nucleotide sequence ID" value="NZ_CBCSCN010000013.1"/>
</dbReference>
<proteinExistence type="inferred from homology"/>
<dbReference type="GO" id="GO:0009279">
    <property type="term" value="C:cell outer membrane"/>
    <property type="evidence" value="ECO:0007669"/>
    <property type="project" value="InterPro"/>
</dbReference>
<dbReference type="Proteomes" id="UP000196573">
    <property type="component" value="Unassembled WGS sequence"/>
</dbReference>
<keyword evidence="2" id="KW-0732">Signal</keyword>
<evidence type="ECO:0000256" key="2">
    <source>
        <dbReference type="SAM" id="SignalP"/>
    </source>
</evidence>
<evidence type="ECO:0000256" key="1">
    <source>
        <dbReference type="ARBA" id="ARBA00008728"/>
    </source>
</evidence>
<dbReference type="AlphaFoldDB" id="A0A1X7APW8"/>
<dbReference type="Pfam" id="PF03502">
    <property type="entry name" value="Channel_Tsx"/>
    <property type="match status" value="1"/>
</dbReference>
<dbReference type="EMBL" id="FWPT01000011">
    <property type="protein sequence ID" value="SMA50162.1"/>
    <property type="molecule type" value="Genomic_DNA"/>
</dbReference>
<feature type="chain" id="PRO_5012236857" description="Nucleoside-specific channel-forming protein, Tsx" evidence="2">
    <location>
        <begin position="38"/>
        <end position="283"/>
    </location>
</feature>